<protein>
    <submittedName>
        <fullName evidence="1">Uncharacterized protein</fullName>
    </submittedName>
</protein>
<comment type="caution">
    <text evidence="1">The sequence shown here is derived from an EMBL/GenBank/DDBJ whole genome shotgun (WGS) entry which is preliminary data.</text>
</comment>
<evidence type="ECO:0000313" key="1">
    <source>
        <dbReference type="EMBL" id="MSS41635.1"/>
    </source>
</evidence>
<gene>
    <name evidence="1" type="ORF">FYJ37_15170</name>
</gene>
<reference evidence="1 2" key="1">
    <citation type="submission" date="2019-08" db="EMBL/GenBank/DDBJ databases">
        <title>In-depth cultivation of the pig gut microbiome towards novel bacterial diversity and tailored functional studies.</title>
        <authorList>
            <person name="Wylensek D."/>
            <person name="Hitch T.C.A."/>
            <person name="Clavel T."/>
        </authorList>
    </citation>
    <scope>NUCLEOTIDE SEQUENCE [LARGE SCALE GENOMIC DNA]</scope>
    <source>
        <strain evidence="1 2">BL-389-WT-3D</strain>
    </source>
</reference>
<evidence type="ECO:0000313" key="2">
    <source>
        <dbReference type="Proteomes" id="UP000462363"/>
    </source>
</evidence>
<organism evidence="1 2">
    <name type="scientific">Clostridium scindens (strain JCM 10418 / VPI 12708)</name>
    <dbReference type="NCBI Taxonomy" id="29347"/>
    <lineage>
        <taxon>Bacteria</taxon>
        <taxon>Bacillati</taxon>
        <taxon>Bacillota</taxon>
        <taxon>Clostridia</taxon>
        <taxon>Lachnospirales</taxon>
        <taxon>Lachnospiraceae</taxon>
    </lineage>
</organism>
<sequence length="59" mass="6793">MIDNEELPIGFTMSLAQHSDILSRFASLSKQEQERIVDGARQVKSREEMNSYVENMFQG</sequence>
<accession>A0A844FCY4</accession>
<dbReference type="EMBL" id="VUMB01000043">
    <property type="protein sequence ID" value="MSS41635.1"/>
    <property type="molecule type" value="Genomic_DNA"/>
</dbReference>
<dbReference type="AlphaFoldDB" id="A0A844FCY4"/>
<dbReference type="Proteomes" id="UP000462363">
    <property type="component" value="Unassembled WGS sequence"/>
</dbReference>
<proteinExistence type="predicted"/>
<dbReference type="RefSeq" id="WP_004606268.1">
    <property type="nucleotide sequence ID" value="NZ_AP025569.1"/>
</dbReference>
<dbReference type="GeneID" id="62697026"/>
<name>A0A844FCY4_CLOSV</name>